<organism evidence="2 3">
    <name type="scientific">Oesophagostomum dentatum</name>
    <name type="common">Nodular worm</name>
    <dbReference type="NCBI Taxonomy" id="61180"/>
    <lineage>
        <taxon>Eukaryota</taxon>
        <taxon>Metazoa</taxon>
        <taxon>Ecdysozoa</taxon>
        <taxon>Nematoda</taxon>
        <taxon>Chromadorea</taxon>
        <taxon>Rhabditida</taxon>
        <taxon>Rhabditina</taxon>
        <taxon>Rhabditomorpha</taxon>
        <taxon>Strongyloidea</taxon>
        <taxon>Strongylidae</taxon>
        <taxon>Oesophagostomum</taxon>
    </lineage>
</organism>
<dbReference type="Proteomes" id="UP000053660">
    <property type="component" value="Unassembled WGS sequence"/>
</dbReference>
<evidence type="ECO:0000313" key="3">
    <source>
        <dbReference type="Proteomes" id="UP000053660"/>
    </source>
</evidence>
<gene>
    <name evidence="2" type="ORF">OESDEN_18085</name>
</gene>
<name>A0A0B1SAA8_OESDE</name>
<feature type="region of interest" description="Disordered" evidence="1">
    <location>
        <begin position="1"/>
        <end position="24"/>
    </location>
</feature>
<evidence type="ECO:0000313" key="2">
    <source>
        <dbReference type="EMBL" id="KHJ82223.1"/>
    </source>
</evidence>
<proteinExistence type="predicted"/>
<keyword evidence="3" id="KW-1185">Reference proteome</keyword>
<evidence type="ECO:0000256" key="1">
    <source>
        <dbReference type="SAM" id="MobiDB-lite"/>
    </source>
</evidence>
<dbReference type="OrthoDB" id="9984314at2759"/>
<reference evidence="2 3" key="1">
    <citation type="submission" date="2014-03" db="EMBL/GenBank/DDBJ databases">
        <title>Draft genome of the hookworm Oesophagostomum dentatum.</title>
        <authorList>
            <person name="Mitreva M."/>
        </authorList>
    </citation>
    <scope>NUCLEOTIDE SEQUENCE [LARGE SCALE GENOMIC DNA]</scope>
    <source>
        <strain evidence="2 3">OD-Hann</strain>
    </source>
</reference>
<dbReference type="EMBL" id="KN581238">
    <property type="protein sequence ID" value="KHJ82223.1"/>
    <property type="molecule type" value="Genomic_DNA"/>
</dbReference>
<sequence>MLQDIINKRKYAENQEPGPSKESKLPRSLYVVENSIDRLIDELVYLEIKTEK</sequence>
<protein>
    <submittedName>
        <fullName evidence="2">Uncharacterized protein</fullName>
    </submittedName>
</protein>
<accession>A0A0B1SAA8</accession>
<dbReference type="AlphaFoldDB" id="A0A0B1SAA8"/>